<dbReference type="Pfam" id="PF12704">
    <property type="entry name" value="MacB_PCD"/>
    <property type="match status" value="2"/>
</dbReference>
<dbReference type="InterPro" id="IPR003838">
    <property type="entry name" value="ABC3_permease_C"/>
</dbReference>
<dbReference type="Proteomes" id="UP000320176">
    <property type="component" value="Unassembled WGS sequence"/>
</dbReference>
<protein>
    <submittedName>
        <fullName evidence="10">Outer membrane-specific lipoprotein transporter subunit LolC</fullName>
    </submittedName>
</protein>
<evidence type="ECO:0000256" key="3">
    <source>
        <dbReference type="ARBA" id="ARBA00022475"/>
    </source>
</evidence>
<dbReference type="RefSeq" id="WP_146523834.1">
    <property type="nucleotide sequence ID" value="NZ_CP151726.1"/>
</dbReference>
<organism evidence="10 11">
    <name type="scientific">Stieleria varia</name>
    <dbReference type="NCBI Taxonomy" id="2528005"/>
    <lineage>
        <taxon>Bacteria</taxon>
        <taxon>Pseudomonadati</taxon>
        <taxon>Planctomycetota</taxon>
        <taxon>Planctomycetia</taxon>
        <taxon>Pirellulales</taxon>
        <taxon>Pirellulaceae</taxon>
        <taxon>Stieleria</taxon>
    </lineage>
</organism>
<evidence type="ECO:0000313" key="11">
    <source>
        <dbReference type="Proteomes" id="UP000320176"/>
    </source>
</evidence>
<evidence type="ECO:0000259" key="9">
    <source>
        <dbReference type="Pfam" id="PF12704"/>
    </source>
</evidence>
<dbReference type="PANTHER" id="PTHR30489">
    <property type="entry name" value="LIPOPROTEIN-RELEASING SYSTEM TRANSMEMBRANE PROTEIN LOLE"/>
    <property type="match status" value="1"/>
</dbReference>
<dbReference type="InterPro" id="IPR025857">
    <property type="entry name" value="MacB_PCD"/>
</dbReference>
<evidence type="ECO:0000256" key="1">
    <source>
        <dbReference type="ARBA" id="ARBA00004651"/>
    </source>
</evidence>
<feature type="domain" description="MacB-like periplasmic core" evidence="9">
    <location>
        <begin position="433"/>
        <end position="568"/>
    </location>
</feature>
<evidence type="ECO:0000256" key="4">
    <source>
        <dbReference type="ARBA" id="ARBA00022692"/>
    </source>
</evidence>
<dbReference type="GO" id="GO:0044874">
    <property type="term" value="P:lipoprotein localization to outer membrane"/>
    <property type="evidence" value="ECO:0007669"/>
    <property type="project" value="TreeGrafter"/>
</dbReference>
<dbReference type="PANTHER" id="PTHR30489:SF0">
    <property type="entry name" value="LIPOPROTEIN-RELEASING SYSTEM TRANSMEMBRANE PROTEIN LOLE"/>
    <property type="match status" value="1"/>
</dbReference>
<dbReference type="AlphaFoldDB" id="A0A5C5ZKN1"/>
<dbReference type="GO" id="GO:0098797">
    <property type="term" value="C:plasma membrane protein complex"/>
    <property type="evidence" value="ECO:0007669"/>
    <property type="project" value="TreeGrafter"/>
</dbReference>
<evidence type="ECO:0000259" key="8">
    <source>
        <dbReference type="Pfam" id="PF02687"/>
    </source>
</evidence>
<proteinExistence type="inferred from homology"/>
<dbReference type="Pfam" id="PF02687">
    <property type="entry name" value="FtsX"/>
    <property type="match status" value="1"/>
</dbReference>
<evidence type="ECO:0000256" key="6">
    <source>
        <dbReference type="ARBA" id="ARBA00023136"/>
    </source>
</evidence>
<keyword evidence="10" id="KW-0449">Lipoprotein</keyword>
<keyword evidence="4 7" id="KW-0812">Transmembrane</keyword>
<dbReference type="PROSITE" id="PS51257">
    <property type="entry name" value="PROKAR_LIPOPROTEIN"/>
    <property type="match status" value="1"/>
</dbReference>
<gene>
    <name evidence="10" type="ORF">Pla52n_70090</name>
</gene>
<feature type="transmembrane region" description="Helical" evidence="7">
    <location>
        <begin position="356"/>
        <end position="378"/>
    </location>
</feature>
<feature type="domain" description="MacB-like periplasmic core" evidence="9">
    <location>
        <begin position="24"/>
        <end position="234"/>
    </location>
</feature>
<evidence type="ECO:0000256" key="7">
    <source>
        <dbReference type="SAM" id="Phobius"/>
    </source>
</evidence>
<comment type="caution">
    <text evidence="10">The sequence shown here is derived from an EMBL/GenBank/DDBJ whole genome shotgun (WGS) entry which is preliminary data.</text>
</comment>
<feature type="transmembrane region" description="Helical" evidence="7">
    <location>
        <begin position="431"/>
        <end position="453"/>
    </location>
</feature>
<feature type="transmembrane region" description="Helical" evidence="7">
    <location>
        <begin position="317"/>
        <end position="336"/>
    </location>
</feature>
<dbReference type="EMBL" id="SJPN01000033">
    <property type="protein sequence ID" value="TWT87790.1"/>
    <property type="molecule type" value="Genomic_DNA"/>
</dbReference>
<dbReference type="InterPro" id="IPR051447">
    <property type="entry name" value="Lipoprotein-release_system"/>
</dbReference>
<evidence type="ECO:0000256" key="5">
    <source>
        <dbReference type="ARBA" id="ARBA00022989"/>
    </source>
</evidence>
<accession>A0A5C5ZKN1</accession>
<comment type="subcellular location">
    <subcellularLocation>
        <location evidence="1">Cell membrane</location>
        <topology evidence="1">Multi-pass membrane protein</topology>
    </subcellularLocation>
</comment>
<reference evidence="10 11" key="1">
    <citation type="submission" date="2019-02" db="EMBL/GenBank/DDBJ databases">
        <title>Deep-cultivation of Planctomycetes and their phenomic and genomic characterization uncovers novel biology.</title>
        <authorList>
            <person name="Wiegand S."/>
            <person name="Jogler M."/>
            <person name="Boedeker C."/>
            <person name="Pinto D."/>
            <person name="Vollmers J."/>
            <person name="Rivas-Marin E."/>
            <person name="Kohn T."/>
            <person name="Peeters S.H."/>
            <person name="Heuer A."/>
            <person name="Rast P."/>
            <person name="Oberbeckmann S."/>
            <person name="Bunk B."/>
            <person name="Jeske O."/>
            <person name="Meyerdierks A."/>
            <person name="Storesund J.E."/>
            <person name="Kallscheuer N."/>
            <person name="Luecker S."/>
            <person name="Lage O.M."/>
            <person name="Pohl T."/>
            <person name="Merkel B.J."/>
            <person name="Hornburger P."/>
            <person name="Mueller R.-W."/>
            <person name="Bruemmer F."/>
            <person name="Labrenz M."/>
            <person name="Spormann A.M."/>
            <person name="Op Den Camp H."/>
            <person name="Overmann J."/>
            <person name="Amann R."/>
            <person name="Jetten M.S.M."/>
            <person name="Mascher T."/>
            <person name="Medema M.H."/>
            <person name="Devos D.P."/>
            <person name="Kaster A.-K."/>
            <person name="Ovreas L."/>
            <person name="Rohde M."/>
            <person name="Galperin M.Y."/>
            <person name="Jogler C."/>
        </authorList>
    </citation>
    <scope>NUCLEOTIDE SEQUENCE [LARGE SCALE GENOMIC DNA]</scope>
    <source>
        <strain evidence="10 11">Pla52n</strain>
    </source>
</reference>
<sequence>MKSLDRMLLADVRRMWRQGLAISTLLACGIAVFVMSNTTMKSLSWSQQSYYHDGHFADLFVQLVRAPNHIADRVAAIDGVQRVQPRVVRRVLLNIPEMVEPASCQLVSIEGDQSDSINRVFLRKGRLPNDSERAEVVVSELFAESHGFQPGDHVEAIIGQRYERLRIVGIGLSAEYVYVVQPGMLVTDDRRSGVLWMSRRQMEAAFSMEGAFNDLAIQLRSFASVPKVIEQIDTLTKPYGGTGAFDRGDQPSHRRVSDELYQLRTMAYVLPTIFLAVSAFLFNIVFSRLVQQQKEQIATLRAFGYLPREIAGHYIKMVTLLVGVGAIAGLAGGLWLSDWMLTQYARFFRFPTMTSLFASGSTGVAILIGFGTALLGTFSAIRQASRLVPAEAMRPESPKEFHGLWAERLGLSRWMTPITRMIVRRIETNRVPTTLSVLGMSLGLAILVLGSFMEDTVDYVIELEFQKSQRHDAMLTFNEARSESAIDDARHLPGVTKVEPFRSVPVRMRFGRKTYRLAIMGLEPQPELFRVLDENEIPLELPEGGGLILSKKLAEILGVQLGDTIAVEILEGDRPTRQVKGV</sequence>
<name>A0A5C5ZKN1_9BACT</name>
<evidence type="ECO:0000313" key="10">
    <source>
        <dbReference type="EMBL" id="TWT87790.1"/>
    </source>
</evidence>
<dbReference type="OrthoDB" id="5137249at2"/>
<feature type="transmembrane region" description="Helical" evidence="7">
    <location>
        <begin position="266"/>
        <end position="286"/>
    </location>
</feature>
<keyword evidence="11" id="KW-1185">Reference proteome</keyword>
<keyword evidence="5 7" id="KW-1133">Transmembrane helix</keyword>
<evidence type="ECO:0000256" key="2">
    <source>
        <dbReference type="ARBA" id="ARBA00005236"/>
    </source>
</evidence>
<comment type="similarity">
    <text evidence="2">Belongs to the ABC-4 integral membrane protein family. LolC/E subfamily.</text>
</comment>
<feature type="domain" description="ABC3 transporter permease C-terminal" evidence="8">
    <location>
        <begin position="269"/>
        <end position="387"/>
    </location>
</feature>
<keyword evidence="6 7" id="KW-0472">Membrane</keyword>
<keyword evidence="3" id="KW-1003">Cell membrane</keyword>